<proteinExistence type="predicted"/>
<dbReference type="KEGG" id="fho:H9Q81_02290"/>
<dbReference type="EMBL" id="CP060637">
    <property type="protein sequence ID" value="QNM16273.1"/>
    <property type="molecule type" value="Genomic_DNA"/>
</dbReference>
<reference evidence="1 2" key="1">
    <citation type="submission" date="2020-08" db="EMBL/GenBank/DDBJ databases">
        <authorList>
            <person name="Liu C."/>
            <person name="Sun Q."/>
        </authorList>
    </citation>
    <scope>NUCLEOTIDE SEQUENCE [LARGE SCALE GENOMIC DNA]</scope>
    <source>
        <strain evidence="1 2">NSJ-57</strain>
    </source>
</reference>
<dbReference type="Proteomes" id="UP000515913">
    <property type="component" value="Chromosome"/>
</dbReference>
<evidence type="ECO:0000313" key="2">
    <source>
        <dbReference type="Proteomes" id="UP000515913"/>
    </source>
</evidence>
<organism evidence="1 2">
    <name type="scientific">Fusobacterium hominis</name>
    <dbReference type="NCBI Taxonomy" id="2764326"/>
    <lineage>
        <taxon>Bacteria</taxon>
        <taxon>Fusobacteriati</taxon>
        <taxon>Fusobacteriota</taxon>
        <taxon>Fusobacteriia</taxon>
        <taxon>Fusobacteriales</taxon>
        <taxon>Fusobacteriaceae</taxon>
        <taxon>Fusobacterium</taxon>
    </lineage>
</organism>
<protein>
    <submittedName>
        <fullName evidence="1">Uncharacterized protein</fullName>
    </submittedName>
</protein>
<dbReference type="AlphaFoldDB" id="A0A7G9GZP1"/>
<gene>
    <name evidence="1" type="ORF">H9Q81_02290</name>
</gene>
<dbReference type="RefSeq" id="WP_179946859.1">
    <property type="nucleotide sequence ID" value="NZ_CP060637.1"/>
</dbReference>
<keyword evidence="2" id="KW-1185">Reference proteome</keyword>
<name>A0A7G9GZP1_9FUSO</name>
<sequence length="46" mass="5595">MKTYSDEKQIEIQMEKALNKIPFEIKKIKFLLSVIKIFKKIKSIFY</sequence>
<evidence type="ECO:0000313" key="1">
    <source>
        <dbReference type="EMBL" id="QNM16273.1"/>
    </source>
</evidence>
<accession>A0A7G9GZP1</accession>